<dbReference type="SMART" id="SM00347">
    <property type="entry name" value="HTH_MARR"/>
    <property type="match status" value="1"/>
</dbReference>
<dbReference type="Proteomes" id="UP000253805">
    <property type="component" value="Unassembled WGS sequence"/>
</dbReference>
<evidence type="ECO:0000256" key="1">
    <source>
        <dbReference type="ARBA" id="ARBA00023015"/>
    </source>
</evidence>
<dbReference type="GO" id="GO:0006950">
    <property type="term" value="P:response to stress"/>
    <property type="evidence" value="ECO:0007669"/>
    <property type="project" value="TreeGrafter"/>
</dbReference>
<comment type="caution">
    <text evidence="5">The sequence shown here is derived from an EMBL/GenBank/DDBJ whole genome shotgun (WGS) entry which is preliminary data.</text>
</comment>
<protein>
    <recommendedName>
        <fullName evidence="4">HTH marR-type domain-containing protein</fullName>
    </recommendedName>
</protein>
<evidence type="ECO:0000313" key="6">
    <source>
        <dbReference type="Proteomes" id="UP000253805"/>
    </source>
</evidence>
<dbReference type="EMBL" id="PPUT01000004">
    <property type="protein sequence ID" value="RDC46190.1"/>
    <property type="molecule type" value="Genomic_DNA"/>
</dbReference>
<dbReference type="GO" id="GO:0003677">
    <property type="term" value="F:DNA binding"/>
    <property type="evidence" value="ECO:0007669"/>
    <property type="project" value="UniProtKB-KW"/>
</dbReference>
<keyword evidence="1" id="KW-0805">Transcription regulation</keyword>
<dbReference type="RefSeq" id="WP_114548474.1">
    <property type="nucleotide sequence ID" value="NZ_DBGDPA010000048.1"/>
</dbReference>
<proteinExistence type="predicted"/>
<dbReference type="InterPro" id="IPR039422">
    <property type="entry name" value="MarR/SlyA-like"/>
</dbReference>
<accession>A0A369P279</accession>
<dbReference type="AlphaFoldDB" id="A0A369P279"/>
<evidence type="ECO:0000313" key="5">
    <source>
        <dbReference type="EMBL" id="RDC46190.1"/>
    </source>
</evidence>
<dbReference type="InterPro" id="IPR036390">
    <property type="entry name" value="WH_DNA-bd_sf"/>
</dbReference>
<feature type="domain" description="HTH marR-type" evidence="4">
    <location>
        <begin position="16"/>
        <end position="117"/>
    </location>
</feature>
<keyword evidence="2" id="KW-0238">DNA-binding</keyword>
<dbReference type="Pfam" id="PF12802">
    <property type="entry name" value="MarR_2"/>
    <property type="match status" value="1"/>
</dbReference>
<reference evidence="5 6" key="1">
    <citation type="journal article" date="2018" name="Elife">
        <title>Discovery and characterization of a prevalent human gut bacterial enzyme sufficient for the inactivation of a family of plant toxins.</title>
        <authorList>
            <person name="Koppel N."/>
            <person name="Bisanz J.E."/>
            <person name="Pandelia M.E."/>
            <person name="Turnbaugh P.J."/>
            <person name="Balskus E.P."/>
        </authorList>
    </citation>
    <scope>NUCLEOTIDE SEQUENCE [LARGE SCALE GENOMIC DNA]</scope>
    <source>
        <strain evidence="5 6">OB21 GAM 11</strain>
    </source>
</reference>
<keyword evidence="3" id="KW-0804">Transcription</keyword>
<evidence type="ECO:0000256" key="2">
    <source>
        <dbReference type="ARBA" id="ARBA00023125"/>
    </source>
</evidence>
<dbReference type="PANTHER" id="PTHR33164:SF64">
    <property type="entry name" value="TRANSCRIPTIONAL REGULATOR SLYA"/>
    <property type="match status" value="1"/>
</dbReference>
<dbReference type="PANTHER" id="PTHR33164">
    <property type="entry name" value="TRANSCRIPTIONAL REGULATOR, MARR FAMILY"/>
    <property type="match status" value="1"/>
</dbReference>
<dbReference type="SUPFAM" id="SSF46785">
    <property type="entry name" value="Winged helix' DNA-binding domain"/>
    <property type="match status" value="2"/>
</dbReference>
<dbReference type="GO" id="GO:0003700">
    <property type="term" value="F:DNA-binding transcription factor activity"/>
    <property type="evidence" value="ECO:0007669"/>
    <property type="project" value="InterPro"/>
</dbReference>
<dbReference type="InterPro" id="IPR036388">
    <property type="entry name" value="WH-like_DNA-bd_sf"/>
</dbReference>
<evidence type="ECO:0000259" key="4">
    <source>
        <dbReference type="SMART" id="SM00347"/>
    </source>
</evidence>
<gene>
    <name evidence="5" type="ORF">C1850_02485</name>
</gene>
<name>A0A369P279_9ACTN</name>
<evidence type="ECO:0000256" key="3">
    <source>
        <dbReference type="ARBA" id="ARBA00023163"/>
    </source>
</evidence>
<dbReference type="Gene3D" id="1.10.10.10">
    <property type="entry name" value="Winged helix-like DNA-binding domain superfamily/Winged helix DNA-binding domain"/>
    <property type="match status" value="2"/>
</dbReference>
<dbReference type="InterPro" id="IPR000835">
    <property type="entry name" value="HTH_MarR-typ"/>
</dbReference>
<sequence length="211" mass="22251">MTSTAAWCKACAALDECLGAGALSADDVTALAVVSRSQPLTVTELTCALALSKAKTTRLLRHLIGLDLVAERVSPRDRRRSLLRMTPRGENILFEVGHSLDSTVLDTALTGMRALREAARAGSAPDAPLAPGQALLLMACRETGTLEVGDAARLLCCGQSSVSMAARQLVARGLLAVRLVSCDHRRHSLALTSRGTSVAAGAHRVWNAAWE</sequence>
<organism evidence="5 6">
    <name type="scientific">Adlercreutzia equolifaciens subsp. celatus</name>
    <dbReference type="NCBI Taxonomy" id="394340"/>
    <lineage>
        <taxon>Bacteria</taxon>
        <taxon>Bacillati</taxon>
        <taxon>Actinomycetota</taxon>
        <taxon>Coriobacteriia</taxon>
        <taxon>Eggerthellales</taxon>
        <taxon>Eggerthellaceae</taxon>
        <taxon>Adlercreutzia</taxon>
    </lineage>
</organism>